<dbReference type="AlphaFoldDB" id="A0AAE0ZCQ2"/>
<comment type="caution">
    <text evidence="1">The sequence shown here is derived from an EMBL/GenBank/DDBJ whole genome shotgun (WGS) entry which is preliminary data.</text>
</comment>
<accession>A0AAE0ZCQ2</accession>
<evidence type="ECO:0000313" key="1">
    <source>
        <dbReference type="EMBL" id="KAK3766271.1"/>
    </source>
</evidence>
<protein>
    <submittedName>
        <fullName evidence="1">Uncharacterized protein</fullName>
    </submittedName>
</protein>
<feature type="non-terminal residue" evidence="1">
    <location>
        <position position="1"/>
    </location>
</feature>
<evidence type="ECO:0000313" key="2">
    <source>
        <dbReference type="Proteomes" id="UP001283361"/>
    </source>
</evidence>
<reference evidence="1" key="1">
    <citation type="journal article" date="2023" name="G3 (Bethesda)">
        <title>A reference genome for the long-term kleptoplast-retaining sea slug Elysia crispata morphotype clarki.</title>
        <authorList>
            <person name="Eastman K.E."/>
            <person name="Pendleton A.L."/>
            <person name="Shaikh M.A."/>
            <person name="Suttiyut T."/>
            <person name="Ogas R."/>
            <person name="Tomko P."/>
            <person name="Gavelis G."/>
            <person name="Widhalm J.R."/>
            <person name="Wisecaver J.H."/>
        </authorList>
    </citation>
    <scope>NUCLEOTIDE SEQUENCE</scope>
    <source>
        <strain evidence="1">ECLA1</strain>
    </source>
</reference>
<proteinExistence type="predicted"/>
<dbReference type="EMBL" id="JAWDGP010004238">
    <property type="protein sequence ID" value="KAK3766271.1"/>
    <property type="molecule type" value="Genomic_DNA"/>
</dbReference>
<dbReference type="Proteomes" id="UP001283361">
    <property type="component" value="Unassembled WGS sequence"/>
</dbReference>
<sequence>MLTLRDFLSWTTAMTKYLHKHNAPTSQRALPAIGVLSANQSASVTNNRWAVTQPVSERYQYSAGCQPASQRALPVIGGLSVSQSAGVIGNRRAVSQPIQLSVTCNRWAVDRPVSGRYRLSVSQSAGVTSNRRAVSQPVSGRYTVIGRLSVSQSAGVTGNQRA</sequence>
<name>A0AAE0ZCQ2_9GAST</name>
<gene>
    <name evidence="1" type="ORF">RRG08_053397</name>
</gene>
<keyword evidence="2" id="KW-1185">Reference proteome</keyword>
<organism evidence="1 2">
    <name type="scientific">Elysia crispata</name>
    <name type="common">lettuce slug</name>
    <dbReference type="NCBI Taxonomy" id="231223"/>
    <lineage>
        <taxon>Eukaryota</taxon>
        <taxon>Metazoa</taxon>
        <taxon>Spiralia</taxon>
        <taxon>Lophotrochozoa</taxon>
        <taxon>Mollusca</taxon>
        <taxon>Gastropoda</taxon>
        <taxon>Heterobranchia</taxon>
        <taxon>Euthyneura</taxon>
        <taxon>Panpulmonata</taxon>
        <taxon>Sacoglossa</taxon>
        <taxon>Placobranchoidea</taxon>
        <taxon>Plakobranchidae</taxon>
        <taxon>Elysia</taxon>
    </lineage>
</organism>